<dbReference type="Gene3D" id="2.60.40.1470">
    <property type="entry name" value="ApaG domain"/>
    <property type="match status" value="1"/>
</dbReference>
<dbReference type="SUPFAM" id="SSF110069">
    <property type="entry name" value="ApaG-like"/>
    <property type="match status" value="1"/>
</dbReference>
<dbReference type="AlphaFoldDB" id="A0A2U2BXY0"/>
<dbReference type="EMBL" id="QEXV01000001">
    <property type="protein sequence ID" value="PWE18839.1"/>
    <property type="molecule type" value="Genomic_DNA"/>
</dbReference>
<dbReference type="OrthoDB" id="9795226at2"/>
<comment type="caution">
    <text evidence="4">The sequence shown here is derived from an EMBL/GenBank/DDBJ whole genome shotgun (WGS) entry which is preliminary data.</text>
</comment>
<dbReference type="InterPro" id="IPR023065">
    <property type="entry name" value="Uncharacterised_ApaG"/>
</dbReference>
<keyword evidence="5" id="KW-1185">Reference proteome</keyword>
<name>A0A2U2BXY0_9PROT</name>
<feature type="domain" description="ApaG" evidence="3">
    <location>
        <begin position="3"/>
        <end position="127"/>
    </location>
</feature>
<dbReference type="PANTHER" id="PTHR14289">
    <property type="entry name" value="F-BOX ONLY PROTEIN 3"/>
    <property type="match status" value="1"/>
</dbReference>
<dbReference type="Proteomes" id="UP000245168">
    <property type="component" value="Unassembled WGS sequence"/>
</dbReference>
<dbReference type="Pfam" id="PF04379">
    <property type="entry name" value="DUF525"/>
    <property type="match status" value="1"/>
</dbReference>
<sequence length="130" mass="14750">MYRSETRGVVIKVEPDYLDDESEPGESRFVWSYTVEIENTRAQPIQLMSREWRITDAMNRTEIVRGDGVVGEQPVIKPGGRYRYTSGAPLPTPSGFMSGAYVMRSKDGEEFCADIPAFSLDTPHDRFTLH</sequence>
<protein>
    <recommendedName>
        <fullName evidence="1 2">Protein ApaG</fullName>
    </recommendedName>
</protein>
<evidence type="ECO:0000259" key="3">
    <source>
        <dbReference type="PROSITE" id="PS51087"/>
    </source>
</evidence>
<gene>
    <name evidence="2" type="primary">apaG</name>
    <name evidence="4" type="ORF">DDZ18_04410</name>
</gene>
<dbReference type="PROSITE" id="PS51087">
    <property type="entry name" value="APAG"/>
    <property type="match status" value="1"/>
</dbReference>
<evidence type="ECO:0000313" key="4">
    <source>
        <dbReference type="EMBL" id="PWE18839.1"/>
    </source>
</evidence>
<dbReference type="InterPro" id="IPR036767">
    <property type="entry name" value="ApaG_sf"/>
</dbReference>
<dbReference type="InterPro" id="IPR007474">
    <property type="entry name" value="ApaG_domain"/>
</dbReference>
<evidence type="ECO:0000313" key="5">
    <source>
        <dbReference type="Proteomes" id="UP000245168"/>
    </source>
</evidence>
<dbReference type="HAMAP" id="MF_00791">
    <property type="entry name" value="ApaG"/>
    <property type="match status" value="1"/>
</dbReference>
<proteinExistence type="inferred from homology"/>
<dbReference type="GO" id="GO:0070987">
    <property type="term" value="P:error-free translesion synthesis"/>
    <property type="evidence" value="ECO:0007669"/>
    <property type="project" value="TreeGrafter"/>
</dbReference>
<dbReference type="RefSeq" id="WP_109252113.1">
    <property type="nucleotide sequence ID" value="NZ_QEXV01000001.1"/>
</dbReference>
<evidence type="ECO:0000256" key="1">
    <source>
        <dbReference type="ARBA" id="ARBA00017693"/>
    </source>
</evidence>
<reference evidence="5" key="1">
    <citation type="submission" date="2018-05" db="EMBL/GenBank/DDBJ databases">
        <authorList>
            <person name="Liu B.-T."/>
        </authorList>
    </citation>
    <scope>NUCLEOTIDE SEQUENCE [LARGE SCALE GENOMIC DNA]</scope>
    <source>
        <strain evidence="5">WD6-1</strain>
    </source>
</reference>
<organism evidence="4 5">
    <name type="scientific">Marinicauda salina</name>
    <dbReference type="NCBI Taxonomy" id="2135793"/>
    <lineage>
        <taxon>Bacteria</taxon>
        <taxon>Pseudomonadati</taxon>
        <taxon>Pseudomonadota</taxon>
        <taxon>Alphaproteobacteria</taxon>
        <taxon>Maricaulales</taxon>
        <taxon>Maricaulaceae</taxon>
        <taxon>Marinicauda</taxon>
    </lineage>
</organism>
<dbReference type="PANTHER" id="PTHR14289:SF16">
    <property type="entry name" value="POLYMERASE DELTA-INTERACTING PROTEIN 2"/>
    <property type="match status" value="1"/>
</dbReference>
<dbReference type="NCBIfam" id="NF003967">
    <property type="entry name" value="PRK05461.1"/>
    <property type="match status" value="1"/>
</dbReference>
<accession>A0A2U2BXY0</accession>
<evidence type="ECO:0000256" key="2">
    <source>
        <dbReference type="HAMAP-Rule" id="MF_00791"/>
    </source>
</evidence>